<dbReference type="EMBL" id="JACHXI010000001">
    <property type="protein sequence ID" value="MBB3101723.1"/>
    <property type="molecule type" value="Genomic_DNA"/>
</dbReference>
<evidence type="ECO:0000313" key="3">
    <source>
        <dbReference type="Proteomes" id="UP000549250"/>
    </source>
</evidence>
<dbReference type="InterPro" id="IPR036653">
    <property type="entry name" value="CinA-like_C"/>
</dbReference>
<dbReference type="Pfam" id="PF02464">
    <property type="entry name" value="CinA"/>
    <property type="match status" value="1"/>
</dbReference>
<name>A0A839T1V0_AZOMA</name>
<feature type="domain" description="CinA C-terminal" evidence="1">
    <location>
        <begin position="5"/>
        <end position="153"/>
    </location>
</feature>
<dbReference type="NCBIfam" id="TIGR00199">
    <property type="entry name" value="PncC_domain"/>
    <property type="match status" value="1"/>
</dbReference>
<dbReference type="AlphaFoldDB" id="A0A839T1V0"/>
<dbReference type="Gene3D" id="3.90.950.20">
    <property type="entry name" value="CinA-like"/>
    <property type="match status" value="1"/>
</dbReference>
<evidence type="ECO:0000313" key="2">
    <source>
        <dbReference type="EMBL" id="MBB3101723.1"/>
    </source>
</evidence>
<dbReference type="Proteomes" id="UP000549250">
    <property type="component" value="Unassembled WGS sequence"/>
</dbReference>
<accession>A0A839T1V0</accession>
<protein>
    <submittedName>
        <fullName evidence="2">PncC family amidohydrolase</fullName>
    </submittedName>
</protein>
<dbReference type="RefSeq" id="WP_183164721.1">
    <property type="nucleotide sequence ID" value="NZ_JACHXI010000001.1"/>
</dbReference>
<proteinExistence type="predicted"/>
<comment type="caution">
    <text evidence="2">The sequence shown here is derived from an EMBL/GenBank/DDBJ whole genome shotgun (WGS) entry which is preliminary data.</text>
</comment>
<sequence length="164" mass="17550">MSNIETLVHYLKEHHLLLATAESCTAGGIIALLASYPGSGQYLDAGYVVYSPEAKKRLLQVQQATIDQFGLTSEEVTLEMANGALRDSPANVVLATTGVAGPDEIDGIPPGTVCFAWVFTGANGVRRFSSTEFFHGERMAVIKAASVFALKRIPALHKCYMSGD</sequence>
<keyword evidence="2" id="KW-0378">Hydrolase</keyword>
<gene>
    <name evidence="2" type="ORF">FHR87_000083</name>
</gene>
<evidence type="ECO:0000259" key="1">
    <source>
        <dbReference type="Pfam" id="PF02464"/>
    </source>
</evidence>
<dbReference type="SUPFAM" id="SSF142433">
    <property type="entry name" value="CinA-like"/>
    <property type="match status" value="1"/>
</dbReference>
<dbReference type="InterPro" id="IPR008136">
    <property type="entry name" value="CinA_C"/>
</dbReference>
<reference evidence="2 3" key="1">
    <citation type="submission" date="2020-08" db="EMBL/GenBank/DDBJ databases">
        <title>Genomic Encyclopedia of Type Strains, Phase III (KMG-III): the genomes of soil and plant-associated and newly described type strains.</title>
        <authorList>
            <person name="Whitman W."/>
        </authorList>
    </citation>
    <scope>NUCLEOTIDE SEQUENCE [LARGE SCALE GENOMIC DNA]</scope>
    <source>
        <strain evidence="2 3">CECT 4462</strain>
    </source>
</reference>
<organism evidence="2 3">
    <name type="scientific">Azomonas macrocytogenes</name>
    <name type="common">Azotobacter macrocytogenes</name>
    <dbReference type="NCBI Taxonomy" id="69962"/>
    <lineage>
        <taxon>Bacteria</taxon>
        <taxon>Pseudomonadati</taxon>
        <taxon>Pseudomonadota</taxon>
        <taxon>Gammaproteobacteria</taxon>
        <taxon>Pseudomonadales</taxon>
        <taxon>Pseudomonadaceae</taxon>
        <taxon>Azomonas</taxon>
    </lineage>
</organism>
<dbReference type="GO" id="GO:0016787">
    <property type="term" value="F:hydrolase activity"/>
    <property type="evidence" value="ECO:0007669"/>
    <property type="project" value="UniProtKB-KW"/>
</dbReference>
<keyword evidence="3" id="KW-1185">Reference proteome</keyword>